<feature type="transmembrane region" description="Helical" evidence="1">
    <location>
        <begin position="37"/>
        <end position="56"/>
    </location>
</feature>
<dbReference type="EMBL" id="JBHFNT010000250">
    <property type="protein sequence ID" value="MFB2838481.1"/>
    <property type="molecule type" value="Genomic_DNA"/>
</dbReference>
<proteinExistence type="predicted"/>
<keyword evidence="1" id="KW-1133">Transmembrane helix</keyword>
<evidence type="ECO:0000256" key="1">
    <source>
        <dbReference type="SAM" id="Phobius"/>
    </source>
</evidence>
<sequence length="168" mass="19028">MLKLPVIAIASNDVIEWLNSNPNVLRLLDLLFWGTNHPIWGLIILLTILVLLWNLFKGFSYLVTILARELVQAPMKLLRFSWRVSAKSIQQVGNLAIKQLTGKKNTELPALPPASSQPVQIDKQQRLTEISSRLEEIQKEQNELLQEVSSLLGGEKITVEVTQDLRQV</sequence>
<keyword evidence="1" id="KW-0812">Transmembrane</keyword>
<accession>A0ABV4WUD7</accession>
<evidence type="ECO:0000313" key="2">
    <source>
        <dbReference type="EMBL" id="MFB2838481.1"/>
    </source>
</evidence>
<protein>
    <submittedName>
        <fullName evidence="2">Uncharacterized protein</fullName>
    </submittedName>
</protein>
<dbReference type="RefSeq" id="WP_413280792.1">
    <property type="nucleotide sequence ID" value="NZ_JBHFNT010000250.1"/>
</dbReference>
<reference evidence="2 3" key="1">
    <citation type="submission" date="2024-09" db="EMBL/GenBank/DDBJ databases">
        <title>Floridaenema gen nov. (Aerosakkonemataceae, Aerosakkonematales ord. nov., Cyanobacteria) from benthic tropical and subtropical fresh waters, with the description of four new species.</title>
        <authorList>
            <person name="Moretto J.A."/>
            <person name="Berthold D.E."/>
            <person name="Lefler F.W."/>
            <person name="Huang I.-S."/>
            <person name="Laughinghouse H. IV."/>
        </authorList>
    </citation>
    <scope>NUCLEOTIDE SEQUENCE [LARGE SCALE GENOMIC DNA]</scope>
    <source>
        <strain evidence="2 3">BLCC-F167</strain>
    </source>
</reference>
<gene>
    <name evidence="2" type="ORF">ACE1CA_28645</name>
</gene>
<dbReference type="Proteomes" id="UP001576780">
    <property type="component" value="Unassembled WGS sequence"/>
</dbReference>
<keyword evidence="1" id="KW-0472">Membrane</keyword>
<organism evidence="2 3">
    <name type="scientific">Floridaenema evergladense BLCC-F167</name>
    <dbReference type="NCBI Taxonomy" id="3153639"/>
    <lineage>
        <taxon>Bacteria</taxon>
        <taxon>Bacillati</taxon>
        <taxon>Cyanobacteriota</taxon>
        <taxon>Cyanophyceae</taxon>
        <taxon>Oscillatoriophycideae</taxon>
        <taxon>Aerosakkonematales</taxon>
        <taxon>Aerosakkonemataceae</taxon>
        <taxon>Floridanema</taxon>
        <taxon>Floridanema evergladense</taxon>
    </lineage>
</organism>
<keyword evidence="3" id="KW-1185">Reference proteome</keyword>
<name>A0ABV4WUD7_9CYAN</name>
<evidence type="ECO:0000313" key="3">
    <source>
        <dbReference type="Proteomes" id="UP001576780"/>
    </source>
</evidence>
<comment type="caution">
    <text evidence="2">The sequence shown here is derived from an EMBL/GenBank/DDBJ whole genome shotgun (WGS) entry which is preliminary data.</text>
</comment>